<dbReference type="PANTHER" id="PTHR24127:SF1">
    <property type="entry name" value="ANKYRIN REPEAT AND EF-HAND DOMAIN-CONTAINING PROTEIN 1"/>
    <property type="match status" value="1"/>
</dbReference>
<reference evidence="2 3" key="1">
    <citation type="submission" date="2019-03" db="EMBL/GenBank/DDBJ databases">
        <title>Draft genome sequence of Xylaria hypoxylon DSM 108379, a ubiquitous saprotrophic-parasitic fungi on hardwood.</title>
        <authorList>
            <person name="Buettner E."/>
            <person name="Leonhardt S."/>
            <person name="Gebauer A.M."/>
            <person name="Liers C."/>
            <person name="Hofrichter M."/>
            <person name="Kellner H."/>
        </authorList>
    </citation>
    <scope>NUCLEOTIDE SEQUENCE [LARGE SCALE GENOMIC DNA]</scope>
    <source>
        <strain evidence="2 3">DSM 108379</strain>
    </source>
</reference>
<dbReference type="Gene3D" id="1.25.40.20">
    <property type="entry name" value="Ankyrin repeat-containing domain"/>
    <property type="match status" value="1"/>
</dbReference>
<evidence type="ECO:0000313" key="3">
    <source>
        <dbReference type="Proteomes" id="UP000297716"/>
    </source>
</evidence>
<keyword evidence="3" id="KW-1185">Reference proteome</keyword>
<gene>
    <name evidence="2" type="ORF">E0Z10_g9591</name>
</gene>
<dbReference type="PROSITE" id="PS50088">
    <property type="entry name" value="ANK_REPEAT"/>
    <property type="match status" value="1"/>
</dbReference>
<organism evidence="2 3">
    <name type="scientific">Xylaria hypoxylon</name>
    <dbReference type="NCBI Taxonomy" id="37992"/>
    <lineage>
        <taxon>Eukaryota</taxon>
        <taxon>Fungi</taxon>
        <taxon>Dikarya</taxon>
        <taxon>Ascomycota</taxon>
        <taxon>Pezizomycotina</taxon>
        <taxon>Sordariomycetes</taxon>
        <taxon>Xylariomycetidae</taxon>
        <taxon>Xylariales</taxon>
        <taxon>Xylariaceae</taxon>
        <taxon>Xylaria</taxon>
    </lineage>
</organism>
<dbReference type="EMBL" id="SKBN01000309">
    <property type="protein sequence ID" value="TGJ79177.1"/>
    <property type="molecule type" value="Genomic_DNA"/>
</dbReference>
<dbReference type="OrthoDB" id="4703335at2759"/>
<keyword evidence="1" id="KW-0040">ANK repeat</keyword>
<accession>A0A4Z0Y8A0</accession>
<dbReference type="PROSITE" id="PS50297">
    <property type="entry name" value="ANK_REP_REGION"/>
    <property type="match status" value="1"/>
</dbReference>
<proteinExistence type="predicted"/>
<protein>
    <submittedName>
        <fullName evidence="2">Uncharacterized protein</fullName>
    </submittedName>
</protein>
<name>A0A4Z0Y8A0_9PEZI</name>
<dbReference type="AlphaFoldDB" id="A0A4Z0Y8A0"/>
<comment type="caution">
    <text evidence="2">The sequence shown here is derived from an EMBL/GenBank/DDBJ whole genome shotgun (WGS) entry which is preliminary data.</text>
</comment>
<evidence type="ECO:0000256" key="1">
    <source>
        <dbReference type="PROSITE-ProRule" id="PRU00023"/>
    </source>
</evidence>
<dbReference type="Pfam" id="PF12796">
    <property type="entry name" value="Ank_2"/>
    <property type="match status" value="1"/>
</dbReference>
<dbReference type="SUPFAM" id="SSF48403">
    <property type="entry name" value="Ankyrin repeat"/>
    <property type="match status" value="1"/>
</dbReference>
<dbReference type="Proteomes" id="UP000297716">
    <property type="component" value="Unassembled WGS sequence"/>
</dbReference>
<dbReference type="InterPro" id="IPR002110">
    <property type="entry name" value="Ankyrin_rpt"/>
</dbReference>
<evidence type="ECO:0000313" key="2">
    <source>
        <dbReference type="EMBL" id="TGJ79177.1"/>
    </source>
</evidence>
<dbReference type="SMART" id="SM00248">
    <property type="entry name" value="ANK"/>
    <property type="match status" value="2"/>
</dbReference>
<feature type="repeat" description="ANK" evidence="1">
    <location>
        <begin position="129"/>
        <end position="157"/>
    </location>
</feature>
<dbReference type="InterPro" id="IPR052801">
    <property type="entry name" value="Ankyrin-EF-hand"/>
</dbReference>
<dbReference type="PANTHER" id="PTHR24127">
    <property type="entry name" value="ANKYRIN REPEAT AND EF-HAND DOMAIN-CONTAINING PROTEIN 1"/>
    <property type="match status" value="1"/>
</dbReference>
<sequence>MSEVSATAGRLHICAMPNEILLEVSQHLNSEQDALNWMSTCKRAYAIGQERLMVINAAYSGSGFQWAIINNNISLFKRMLPYYLLNVVYGSRVCIPTTREDGRHYTKKKATGTSHILAVTYRRHYTTEKATTPLILAIAYGRTEFVKYLLQAGANVNFGPLFHASAMRDLNYSITEFWNPIQWALDLGFKSYLRTGIQQYHQDIIKILLDHGANVTTQGEHYWQNKSHSPLVLAIIAIFFF</sequence>
<dbReference type="InterPro" id="IPR036770">
    <property type="entry name" value="Ankyrin_rpt-contain_sf"/>
</dbReference>